<dbReference type="Gene3D" id="3.40.710.10">
    <property type="entry name" value="DD-peptidase/beta-lactamase superfamily"/>
    <property type="match status" value="1"/>
</dbReference>
<dbReference type="AlphaFoldDB" id="A0A7W7FX08"/>
<gene>
    <name evidence="3" type="ORF">HNR67_006748</name>
</gene>
<feature type="domain" description="Beta-lactamase-related" evidence="2">
    <location>
        <begin position="41"/>
        <end position="346"/>
    </location>
</feature>
<keyword evidence="3" id="KW-0378">Hydrolase</keyword>
<evidence type="ECO:0000313" key="3">
    <source>
        <dbReference type="EMBL" id="MBB4680630.1"/>
    </source>
</evidence>
<keyword evidence="3" id="KW-0121">Carboxypeptidase</keyword>
<reference evidence="3 4" key="1">
    <citation type="submission" date="2020-08" db="EMBL/GenBank/DDBJ databases">
        <title>Sequencing the genomes of 1000 actinobacteria strains.</title>
        <authorList>
            <person name="Klenk H.-P."/>
        </authorList>
    </citation>
    <scope>NUCLEOTIDE SEQUENCE [LARGE SCALE GENOMIC DNA]</scope>
    <source>
        <strain evidence="3 4">DSM 44230</strain>
    </source>
</reference>
<name>A0A7W7FX08_9PSEU</name>
<proteinExistence type="predicted"/>
<evidence type="ECO:0000259" key="2">
    <source>
        <dbReference type="Pfam" id="PF00144"/>
    </source>
</evidence>
<evidence type="ECO:0000313" key="4">
    <source>
        <dbReference type="Proteomes" id="UP000533598"/>
    </source>
</evidence>
<dbReference type="InterPro" id="IPR050491">
    <property type="entry name" value="AmpC-like"/>
</dbReference>
<dbReference type="GO" id="GO:0009002">
    <property type="term" value="F:serine-type D-Ala-D-Ala carboxypeptidase activity"/>
    <property type="evidence" value="ECO:0007669"/>
    <property type="project" value="UniProtKB-EC"/>
</dbReference>
<dbReference type="PANTHER" id="PTHR46825:SF7">
    <property type="entry name" value="D-ALANYL-D-ALANINE CARBOXYPEPTIDASE"/>
    <property type="match status" value="1"/>
</dbReference>
<keyword evidence="4" id="KW-1185">Reference proteome</keyword>
<dbReference type="InterPro" id="IPR001466">
    <property type="entry name" value="Beta-lactam-related"/>
</dbReference>
<protein>
    <submittedName>
        <fullName evidence="3">D-alanyl-D-alanine carboxypeptidase</fullName>
        <ecNumber evidence="3">3.4.16.4</ecNumber>
    </submittedName>
</protein>
<dbReference type="InterPro" id="IPR012338">
    <property type="entry name" value="Beta-lactam/transpept-like"/>
</dbReference>
<feature type="signal peptide" evidence="1">
    <location>
        <begin position="1"/>
        <end position="30"/>
    </location>
</feature>
<dbReference type="PANTHER" id="PTHR46825">
    <property type="entry name" value="D-ALANYL-D-ALANINE-CARBOXYPEPTIDASE/ENDOPEPTIDASE AMPH"/>
    <property type="match status" value="1"/>
</dbReference>
<keyword evidence="3" id="KW-0645">Protease</keyword>
<accession>A0A7W7FX08</accession>
<dbReference type="SUPFAM" id="SSF56601">
    <property type="entry name" value="beta-lactamase/transpeptidase-like"/>
    <property type="match status" value="1"/>
</dbReference>
<sequence length="384" mass="39877">MSTTSKLTRWAVALVTAAAVTGLTAPAALADPPAHAATQAAIDGQRSARAAIGAGATVREGNTMWSLTSGTRMLGQALPVGPEHRVRAGSLTKTFTAAMMLQLAEEGLVNLDASVETYLPGVVQGNGYDGRNITVRQLLNHSSGIFDYVEVALRNPQFQLRQFTLAQVAALGLANPPYFAPGQGWRYSGTNFILAGMIIEAVTKRGWIEELTTRIITPLGLSTTMVPVGTKALPQGHVRGYLGRVVYLDVTQMFEPSIGGSSGGIVTSGQDATKFLQALLTGKVIPPARLAEMLTPFVGPGAPEIAYGLGISRYPLPCGGEAWGHNGLWPGYESNAIATTDGRAAFTTVNVLDPFGGGSGGSLSHGGGPGLLANATMTALCDKS</sequence>
<feature type="chain" id="PRO_5038691689" evidence="1">
    <location>
        <begin position="31"/>
        <end position="384"/>
    </location>
</feature>
<dbReference type="Proteomes" id="UP000533598">
    <property type="component" value="Unassembled WGS sequence"/>
</dbReference>
<comment type="caution">
    <text evidence="3">The sequence shown here is derived from an EMBL/GenBank/DDBJ whole genome shotgun (WGS) entry which is preliminary data.</text>
</comment>
<dbReference type="RefSeq" id="WP_185006582.1">
    <property type="nucleotide sequence ID" value="NZ_BAAAUI010000060.1"/>
</dbReference>
<dbReference type="EC" id="3.4.16.4" evidence="3"/>
<dbReference type="Pfam" id="PF00144">
    <property type="entry name" value="Beta-lactamase"/>
    <property type="match status" value="1"/>
</dbReference>
<dbReference type="EMBL" id="JACHMH010000001">
    <property type="protein sequence ID" value="MBB4680630.1"/>
    <property type="molecule type" value="Genomic_DNA"/>
</dbReference>
<keyword evidence="1" id="KW-0732">Signal</keyword>
<evidence type="ECO:0000256" key="1">
    <source>
        <dbReference type="SAM" id="SignalP"/>
    </source>
</evidence>
<organism evidence="3 4">
    <name type="scientific">Crossiella cryophila</name>
    <dbReference type="NCBI Taxonomy" id="43355"/>
    <lineage>
        <taxon>Bacteria</taxon>
        <taxon>Bacillati</taxon>
        <taxon>Actinomycetota</taxon>
        <taxon>Actinomycetes</taxon>
        <taxon>Pseudonocardiales</taxon>
        <taxon>Pseudonocardiaceae</taxon>
        <taxon>Crossiella</taxon>
    </lineage>
</organism>